<dbReference type="InterPro" id="IPR036419">
    <property type="entry name" value="Ribosomal_S3_C_sf"/>
</dbReference>
<keyword evidence="2 6" id="KW-0699">rRNA-binding</keyword>
<dbReference type="EMBL" id="BMQS01000005">
    <property type="protein sequence ID" value="GGT91315.1"/>
    <property type="molecule type" value="Genomic_DNA"/>
</dbReference>
<dbReference type="PROSITE" id="PS50823">
    <property type="entry name" value="KH_TYPE_2"/>
    <property type="match status" value="1"/>
</dbReference>
<reference evidence="10" key="2">
    <citation type="submission" date="2018-04" db="EMBL/GenBank/DDBJ databases">
        <title>Complete genome sequence of Sulfodiicoccus acidiphilus strain HS-1.</title>
        <authorList>
            <person name="Sakai H.D."/>
            <person name="Kurosawa N."/>
        </authorList>
    </citation>
    <scope>NUCLEOTIDE SEQUENCE [LARGE SCALE GENOMIC DNA]</scope>
    <source>
        <strain evidence="10">HS-1</strain>
    </source>
</reference>
<dbReference type="CDD" id="cd02411">
    <property type="entry name" value="KH-II_30S_S3_arch"/>
    <property type="match status" value="1"/>
</dbReference>
<organism evidence="8 10">
    <name type="scientific">Sulfodiicoccus acidiphilus</name>
    <dbReference type="NCBI Taxonomy" id="1670455"/>
    <lineage>
        <taxon>Archaea</taxon>
        <taxon>Thermoproteota</taxon>
        <taxon>Thermoprotei</taxon>
        <taxon>Sulfolobales</taxon>
        <taxon>Sulfolobaceae</taxon>
        <taxon>Sulfodiicoccus</taxon>
    </lineage>
</organism>
<proteinExistence type="inferred from homology"/>
<evidence type="ECO:0000256" key="2">
    <source>
        <dbReference type="ARBA" id="ARBA00022730"/>
    </source>
</evidence>
<evidence type="ECO:0000256" key="1">
    <source>
        <dbReference type="ARBA" id="ARBA00010761"/>
    </source>
</evidence>
<dbReference type="SUPFAM" id="SSF54814">
    <property type="entry name" value="Prokaryotic type KH domain (KH-domain type II)"/>
    <property type="match status" value="1"/>
</dbReference>
<dbReference type="InterPro" id="IPR009019">
    <property type="entry name" value="KH_sf_prok-type"/>
</dbReference>
<comment type="similarity">
    <text evidence="1 6">Belongs to the universal ribosomal protein uS3 family.</text>
</comment>
<dbReference type="HAMAP" id="MF_01309_A">
    <property type="entry name" value="Ribosomal_uS3_A"/>
    <property type="match status" value="1"/>
</dbReference>
<dbReference type="Pfam" id="PF07650">
    <property type="entry name" value="KH_2"/>
    <property type="match status" value="1"/>
</dbReference>
<evidence type="ECO:0000313" key="9">
    <source>
        <dbReference type="EMBL" id="GGT91315.1"/>
    </source>
</evidence>
<gene>
    <name evidence="6" type="primary">rps3</name>
    <name evidence="9" type="ORF">GCM10007116_06290</name>
    <name evidence="8" type="ORF">HS1genome_0290</name>
</gene>
<dbReference type="GO" id="GO:0022627">
    <property type="term" value="C:cytosolic small ribosomal subunit"/>
    <property type="evidence" value="ECO:0007669"/>
    <property type="project" value="UniProtKB-UniRule"/>
</dbReference>
<dbReference type="GO" id="GO:0006412">
    <property type="term" value="P:translation"/>
    <property type="evidence" value="ECO:0007669"/>
    <property type="project" value="UniProtKB-UniRule"/>
</dbReference>
<evidence type="ECO:0000313" key="10">
    <source>
        <dbReference type="Proteomes" id="UP000276741"/>
    </source>
</evidence>
<keyword evidence="3 6" id="KW-0694">RNA-binding</keyword>
<evidence type="ECO:0000256" key="6">
    <source>
        <dbReference type="HAMAP-Rule" id="MF_01309"/>
    </source>
</evidence>
<keyword evidence="5 6" id="KW-0687">Ribonucleoprotein</keyword>
<dbReference type="NCBIfam" id="NF003219">
    <property type="entry name" value="PRK04191.1"/>
    <property type="match status" value="1"/>
</dbReference>
<dbReference type="Pfam" id="PF00189">
    <property type="entry name" value="Ribosomal_S3_C"/>
    <property type="match status" value="1"/>
</dbReference>
<dbReference type="PANTHER" id="PTHR11760:SF32">
    <property type="entry name" value="SMALL RIBOSOMAL SUBUNIT PROTEIN US3"/>
    <property type="match status" value="1"/>
</dbReference>
<reference evidence="9" key="1">
    <citation type="journal article" date="2014" name="Int. J. Syst. Evol. Microbiol.">
        <title>Complete genome sequence of Corynebacterium casei LMG S-19264T (=DSM 44701T), isolated from a smear-ripened cheese.</title>
        <authorList>
            <consortium name="US DOE Joint Genome Institute (JGI-PGF)"/>
            <person name="Walter F."/>
            <person name="Albersmeier A."/>
            <person name="Kalinowski J."/>
            <person name="Ruckert C."/>
        </authorList>
    </citation>
    <scope>NUCLEOTIDE SEQUENCE</scope>
    <source>
        <strain evidence="9">JCM 31740</strain>
    </source>
</reference>
<protein>
    <recommendedName>
        <fullName evidence="6">Small ribosomal subunit protein uS3</fullName>
    </recommendedName>
</protein>
<name>A0A348B149_9CREN</name>
<dbReference type="EMBL" id="AP018553">
    <property type="protein sequence ID" value="BBD71901.1"/>
    <property type="molecule type" value="Genomic_DNA"/>
</dbReference>
<dbReference type="GO" id="GO:0003735">
    <property type="term" value="F:structural constituent of ribosome"/>
    <property type="evidence" value="ECO:0007669"/>
    <property type="project" value="UniProtKB-UniRule"/>
</dbReference>
<evidence type="ECO:0000256" key="3">
    <source>
        <dbReference type="ARBA" id="ARBA00022884"/>
    </source>
</evidence>
<dbReference type="RefSeq" id="WP_126449207.1">
    <property type="nucleotide sequence ID" value="NZ_AP018553.1"/>
</dbReference>
<dbReference type="OrthoDB" id="9126at2157"/>
<dbReference type="PANTHER" id="PTHR11760">
    <property type="entry name" value="30S/40S RIBOSOMAL PROTEIN S3"/>
    <property type="match status" value="1"/>
</dbReference>
<comment type="subunit">
    <text evidence="6">Part of the 30S ribosomal subunit.</text>
</comment>
<evidence type="ECO:0000256" key="5">
    <source>
        <dbReference type="ARBA" id="ARBA00023274"/>
    </source>
</evidence>
<dbReference type="AlphaFoldDB" id="A0A348B149"/>
<reference evidence="9" key="4">
    <citation type="submission" date="2020-09" db="EMBL/GenBank/DDBJ databases">
        <authorList>
            <person name="Sun Q."/>
            <person name="Ohkuma M."/>
        </authorList>
    </citation>
    <scope>NUCLEOTIDE SEQUENCE</scope>
    <source>
        <strain evidence="9">JCM 31740</strain>
    </source>
</reference>
<keyword evidence="4 6" id="KW-0689">Ribosomal protein</keyword>
<evidence type="ECO:0000313" key="8">
    <source>
        <dbReference type="EMBL" id="BBD71901.1"/>
    </source>
</evidence>
<dbReference type="InterPro" id="IPR005703">
    <property type="entry name" value="Ribosomal_uS3_euk/arc"/>
</dbReference>
<dbReference type="InterPro" id="IPR004044">
    <property type="entry name" value="KH_dom_type_2"/>
</dbReference>
<dbReference type="GeneID" id="38665789"/>
<feature type="domain" description="KH type-2" evidence="7">
    <location>
        <begin position="18"/>
        <end position="87"/>
    </location>
</feature>
<keyword evidence="10" id="KW-1185">Reference proteome</keyword>
<dbReference type="Proteomes" id="UP000276741">
    <property type="component" value="Chromosome"/>
</dbReference>
<dbReference type="InterPro" id="IPR057258">
    <property type="entry name" value="Ribosomal_uS3"/>
</dbReference>
<evidence type="ECO:0000256" key="4">
    <source>
        <dbReference type="ARBA" id="ARBA00022980"/>
    </source>
</evidence>
<dbReference type="Proteomes" id="UP000616143">
    <property type="component" value="Unassembled WGS sequence"/>
</dbReference>
<dbReference type="GO" id="GO:0019843">
    <property type="term" value="F:rRNA binding"/>
    <property type="evidence" value="ECO:0007669"/>
    <property type="project" value="UniProtKB-UniRule"/>
</dbReference>
<reference evidence="8" key="3">
    <citation type="journal article" date="2019" name="BMC Res. Notes">
        <title>Complete genome sequence of the Sulfodiicoccus acidiphilus strain HS-1T, the first crenarchaeon that lacks polB3, isolated from an acidic hot spring in Ohwaku-dani, Hakone, Japan.</title>
        <authorList>
            <person name="Sakai H.D."/>
            <person name="Kurosawa N."/>
        </authorList>
    </citation>
    <scope>NUCLEOTIDE SEQUENCE</scope>
    <source>
        <strain evidence="8">HS-1</strain>
    </source>
</reference>
<comment type="function">
    <text evidence="6">Binds the lower part of the 30S subunit head.</text>
</comment>
<evidence type="ECO:0000259" key="7">
    <source>
        <dbReference type="PROSITE" id="PS50823"/>
    </source>
</evidence>
<dbReference type="InterPro" id="IPR004087">
    <property type="entry name" value="KH_dom"/>
</dbReference>
<dbReference type="NCBIfam" id="TIGR01008">
    <property type="entry name" value="uS3_euk_arch"/>
    <property type="match status" value="1"/>
</dbReference>
<dbReference type="SUPFAM" id="SSF54821">
    <property type="entry name" value="Ribosomal protein S3 C-terminal domain"/>
    <property type="match status" value="1"/>
</dbReference>
<dbReference type="InterPro" id="IPR027488">
    <property type="entry name" value="Ribosomal_uS3_arc"/>
</dbReference>
<dbReference type="InterPro" id="IPR015946">
    <property type="entry name" value="KH_dom-like_a/b"/>
</dbReference>
<dbReference type="KEGG" id="sacd:HS1genome_0290"/>
<dbReference type="FunFam" id="3.30.300.20:FF:000001">
    <property type="entry name" value="30S ribosomal protein S3"/>
    <property type="match status" value="1"/>
</dbReference>
<accession>A0A348B149</accession>
<dbReference type="InterPro" id="IPR001351">
    <property type="entry name" value="Ribosomal_uS3_C"/>
</dbReference>
<dbReference type="Gene3D" id="3.30.1140.32">
    <property type="entry name" value="Ribosomal protein S3, C-terminal domain"/>
    <property type="match status" value="1"/>
</dbReference>
<dbReference type="Gene3D" id="3.30.300.20">
    <property type="match status" value="1"/>
</dbReference>
<sequence length="232" mass="25724">MVKIKQYFLQRAITKTMVDEYLAKQFYRAEYSGVEIAKTPMGTRVIIYAGRPAMIIGKGGKSIKQLSQVLERYFKLENPQITVVNVEKPELNARIMAFRLAQNLEKGFQFRRASFITMRKIMGAGAVGAEIVVSGKLTTERARYEKLKEGQVYKTGGQLDTVVDRAIATALLKPGIFGVEVVITKPVRSVDKILPKSPEEVKVESKEEGGVTVTNVKFIEEGGASQSATESQ</sequence>
<dbReference type="SMART" id="SM00322">
    <property type="entry name" value="KH"/>
    <property type="match status" value="1"/>
</dbReference>